<name>A0A4S4A0G2_9FLAO</name>
<dbReference type="Gene3D" id="3.20.20.70">
    <property type="entry name" value="Aldolase class I"/>
    <property type="match status" value="1"/>
</dbReference>
<dbReference type="SUPFAM" id="SSF102114">
    <property type="entry name" value="Radical SAM enzymes"/>
    <property type="match status" value="1"/>
</dbReference>
<sequence>MKPQLFKLFSNCQIVIGKNRSTICDLQRNKYILIPNSLANLFDKNGIIDVSEISKKLDATNHLIFEEYLELLHKNEVIFPCTKSEIARFPVMDLEFDYPAIVSNMIIDFSKNSDHDFGLLLTKFIKPLNCRHIQVRFFDATSFNRINEIVQKVNNSFMRTIDFVIKRDFEISSTFLHWVSENKKIRSITIHSCDKTKIISEGKDGFGVVICTKQKIDSSIHCGIISPNLFNITIETFSESQNYNTCLNRKLAIASNGTIKNCPSMKEAFGNSKTTKLEEIIGNKEFKKYWNITKDQIEVCKDCEFRHICTDCRAYVENPQNRYSKPLKCGYNPYTATWEEWSHNPLKKNAIAFYEMSSEWHQNQRF</sequence>
<protein>
    <submittedName>
        <fullName evidence="2">Grasp-with-spasm system SPASM domain peptide maturase</fullName>
    </submittedName>
</protein>
<comment type="caution">
    <text evidence="2">The sequence shown here is derived from an EMBL/GenBank/DDBJ whole genome shotgun (WGS) entry which is preliminary data.</text>
</comment>
<evidence type="ECO:0000313" key="3">
    <source>
        <dbReference type="Proteomes" id="UP000307507"/>
    </source>
</evidence>
<dbReference type="NCBIfam" id="TIGR04085">
    <property type="entry name" value="rSAM_more_4Fe4S"/>
    <property type="match status" value="1"/>
</dbReference>
<dbReference type="InterPro" id="IPR013785">
    <property type="entry name" value="Aldolase_TIM"/>
</dbReference>
<dbReference type="Pfam" id="PF13186">
    <property type="entry name" value="SPASM"/>
    <property type="match status" value="1"/>
</dbReference>
<dbReference type="NCBIfam" id="TIGR04193">
    <property type="entry name" value="SPASM_w_grasp"/>
    <property type="match status" value="1"/>
</dbReference>
<organism evidence="2 3">
    <name type="scientific">Flavobacterium supellecticarium</name>
    <dbReference type="NCBI Taxonomy" id="2565924"/>
    <lineage>
        <taxon>Bacteria</taxon>
        <taxon>Pseudomonadati</taxon>
        <taxon>Bacteroidota</taxon>
        <taxon>Flavobacteriia</taxon>
        <taxon>Flavobacteriales</taxon>
        <taxon>Flavobacteriaceae</taxon>
        <taxon>Flavobacterium</taxon>
    </lineage>
</organism>
<evidence type="ECO:0000259" key="1">
    <source>
        <dbReference type="Pfam" id="PF13186"/>
    </source>
</evidence>
<feature type="domain" description="4Fe4S-binding SPASM" evidence="1">
    <location>
        <begin position="247"/>
        <end position="304"/>
    </location>
</feature>
<dbReference type="EMBL" id="SSNZ01000002">
    <property type="protein sequence ID" value="THF51796.1"/>
    <property type="molecule type" value="Genomic_DNA"/>
</dbReference>
<dbReference type="AlphaFoldDB" id="A0A4S4A0G2"/>
<dbReference type="InterPro" id="IPR026497">
    <property type="entry name" value="GRASP-with-SPASM"/>
</dbReference>
<dbReference type="RefSeq" id="WP_136402780.1">
    <property type="nucleotide sequence ID" value="NZ_SSNZ01000002.1"/>
</dbReference>
<accession>A0A4S4A0G2</accession>
<dbReference type="Proteomes" id="UP000307507">
    <property type="component" value="Unassembled WGS sequence"/>
</dbReference>
<dbReference type="InterPro" id="IPR058240">
    <property type="entry name" value="rSAM_sf"/>
</dbReference>
<dbReference type="OrthoDB" id="1073749at2"/>
<reference evidence="2 3" key="1">
    <citation type="submission" date="2019-04" db="EMBL/GenBank/DDBJ databases">
        <title>Flavobacterium sp. nov. isolated from construction timber.</title>
        <authorList>
            <person name="Lin S.-Y."/>
            <person name="Chang C.-T."/>
            <person name="Young C.-C."/>
        </authorList>
    </citation>
    <scope>NUCLEOTIDE SEQUENCE [LARGE SCALE GENOMIC DNA]</scope>
    <source>
        <strain evidence="2 3">CC-CTC003</strain>
    </source>
</reference>
<evidence type="ECO:0000313" key="2">
    <source>
        <dbReference type="EMBL" id="THF51796.1"/>
    </source>
</evidence>
<gene>
    <name evidence="2" type="primary">gwsS</name>
    <name evidence="2" type="ORF">E6C50_08555</name>
</gene>
<keyword evidence="3" id="KW-1185">Reference proteome</keyword>
<proteinExistence type="predicted"/>
<dbReference type="InterPro" id="IPR023885">
    <property type="entry name" value="4Fe4S-binding_SPASM_dom"/>
</dbReference>